<dbReference type="PANTHER" id="PTHR43081">
    <property type="entry name" value="ADENYLATE CYCLASE, TERMINAL-DIFFERENTIATION SPECIFIC-RELATED"/>
    <property type="match status" value="1"/>
</dbReference>
<dbReference type="InterPro" id="IPR001054">
    <property type="entry name" value="A/G_cyclase"/>
</dbReference>
<dbReference type="eggNOG" id="COG2114">
    <property type="taxonomic scope" value="Bacteria"/>
</dbReference>
<dbReference type="GO" id="GO:0004016">
    <property type="term" value="F:adenylate cyclase activity"/>
    <property type="evidence" value="ECO:0007669"/>
    <property type="project" value="UniProtKB-ARBA"/>
</dbReference>
<name>T2G9Y7_MEGG1</name>
<dbReference type="Proteomes" id="UP000016587">
    <property type="component" value="Chromosome"/>
</dbReference>
<evidence type="ECO:0000259" key="1">
    <source>
        <dbReference type="PROSITE" id="PS50125"/>
    </source>
</evidence>
<dbReference type="RefSeq" id="WP_021759755.1">
    <property type="nucleotide sequence ID" value="NC_022444.1"/>
</dbReference>
<dbReference type="InterPro" id="IPR029787">
    <property type="entry name" value="Nucleotide_cyclase"/>
</dbReference>
<dbReference type="OrthoDB" id="9806735at2"/>
<accession>T2G9Y7</accession>
<dbReference type="Gene3D" id="3.30.70.1230">
    <property type="entry name" value="Nucleotide cyclase"/>
    <property type="match status" value="1"/>
</dbReference>
<evidence type="ECO:0000313" key="2">
    <source>
        <dbReference type="EMBL" id="AGW12994.1"/>
    </source>
</evidence>
<proteinExistence type="predicted"/>
<dbReference type="KEGG" id="dgg:DGI_1127"/>
<feature type="domain" description="Guanylate cyclase" evidence="1">
    <location>
        <begin position="247"/>
        <end position="380"/>
    </location>
</feature>
<dbReference type="AlphaFoldDB" id="T2G9Y7"/>
<dbReference type="GO" id="GO:0009190">
    <property type="term" value="P:cyclic nucleotide biosynthetic process"/>
    <property type="evidence" value="ECO:0007669"/>
    <property type="project" value="InterPro"/>
</dbReference>
<dbReference type="CDD" id="cd07302">
    <property type="entry name" value="CHD"/>
    <property type="match status" value="1"/>
</dbReference>
<dbReference type="GO" id="GO:0035556">
    <property type="term" value="P:intracellular signal transduction"/>
    <property type="evidence" value="ECO:0007669"/>
    <property type="project" value="InterPro"/>
</dbReference>
<dbReference type="InterPro" id="IPR050697">
    <property type="entry name" value="Adenylyl/Guanylyl_Cyclase_3/4"/>
</dbReference>
<dbReference type="HOGENOM" id="CLU_600946_0_0_7"/>
<dbReference type="Pfam" id="PF00211">
    <property type="entry name" value="Guanylate_cyc"/>
    <property type="match status" value="1"/>
</dbReference>
<dbReference type="PROSITE" id="PS50125">
    <property type="entry name" value="GUANYLATE_CYCLASE_2"/>
    <property type="match status" value="1"/>
</dbReference>
<dbReference type="STRING" id="1121448.DGI_1127"/>
<dbReference type="EMBL" id="CP006585">
    <property type="protein sequence ID" value="AGW12994.1"/>
    <property type="molecule type" value="Genomic_DNA"/>
</dbReference>
<reference evidence="2 3" key="1">
    <citation type="journal article" date="2013" name="J. Bacteriol.">
        <title>Roles of HynAB and Ech, the only two hydrogenases found in the model sulfate reducer Desulfovibrio gigas.</title>
        <authorList>
            <person name="Morais-Silva F.O."/>
            <person name="Santos C.I."/>
            <person name="Rodrigues R."/>
            <person name="Pereira I.A."/>
            <person name="Rodrigues-Pousada C."/>
        </authorList>
    </citation>
    <scope>NUCLEOTIDE SEQUENCE [LARGE SCALE GENOMIC DNA]</scope>
    <source>
        <strain evidence="3">ATCC 19364 / DSM 1382 / NCIMB 9332 / VKM B-1759</strain>
    </source>
</reference>
<evidence type="ECO:0000313" key="3">
    <source>
        <dbReference type="Proteomes" id="UP000016587"/>
    </source>
</evidence>
<sequence>MSISNYVALQSSVGSLLSLMGKTMRRIPLALQNSINYLYDDPEYGLTAVDIRSKVPTAMFNLMAEKLRAAQLPLRRFVMLTPYHPNPYEEALFRQHYRQIAPILSWQTVEQFARDIGVTEPDAKAITSPAAAEKLRTAHLASNLEAGFDAPAALAHPLQAIPSTPLLPRPGWSRGTSPDQPLPPAVAAKSARVSRILRDEEQSVLELDASRLAIVRKMPPQVAAAFARSGTSQEEFFHFGQSLDKVVVVFTDIKNFSRLVKVADMEILNEHLYQYYKRARELLRERGGVLDKFIGDSVLAVFNYPQPDDAAFENAVRFGVEMIALGDTIFGGLAERMNLVVETGTRVGIDAGRIWVLNIGEDELEISFVGDTINLASRLEKQCDVDGVLFSQVMAWELTQRNEAFYAALQAQPRTLEPEAVKGQQAPVKGWQIDSQRARALAAQWAAATDADAGA</sequence>
<organism evidence="2 3">
    <name type="scientific">Megalodesulfovibrio gigas (strain ATCC 19364 / DSM 1382 / NCIMB 9332 / VKM B-1759)</name>
    <name type="common">Desulfovibrio gigas</name>
    <dbReference type="NCBI Taxonomy" id="1121448"/>
    <lineage>
        <taxon>Bacteria</taxon>
        <taxon>Pseudomonadati</taxon>
        <taxon>Thermodesulfobacteriota</taxon>
        <taxon>Desulfovibrionia</taxon>
        <taxon>Desulfovibrionales</taxon>
        <taxon>Desulfovibrionaceae</taxon>
        <taxon>Megalodesulfovibrio</taxon>
    </lineage>
</organism>
<dbReference type="SMART" id="SM00044">
    <property type="entry name" value="CYCc"/>
    <property type="match status" value="1"/>
</dbReference>
<keyword evidence="3" id="KW-1185">Reference proteome</keyword>
<dbReference type="SUPFAM" id="SSF55073">
    <property type="entry name" value="Nucleotide cyclase"/>
    <property type="match status" value="1"/>
</dbReference>
<protein>
    <recommendedName>
        <fullName evidence="1">Guanylate cyclase domain-containing protein</fullName>
    </recommendedName>
</protein>
<gene>
    <name evidence="2" type="ORF">DGI_1127</name>
</gene>
<dbReference type="PATRIC" id="fig|1121448.10.peg.1128"/>
<dbReference type="PANTHER" id="PTHR43081:SF1">
    <property type="entry name" value="ADENYLATE CYCLASE, TERMINAL-DIFFERENTIATION SPECIFIC"/>
    <property type="match status" value="1"/>
</dbReference>
<reference evidence="3" key="2">
    <citation type="submission" date="2013-07" db="EMBL/GenBank/DDBJ databases">
        <authorList>
            <person name="Morais-Silva F.O."/>
            <person name="Rezende A.M."/>
            <person name="Pimentel C."/>
            <person name="Resende D.M."/>
            <person name="Santos C.I."/>
            <person name="Clemente C."/>
            <person name="de Oliveira L.M."/>
            <person name="da Silva S.M."/>
            <person name="Costa D.A."/>
            <person name="Varela-Raposo A."/>
            <person name="Horacio E.C.A."/>
            <person name="Matos M."/>
            <person name="Flores O."/>
            <person name="Ruiz J.C."/>
            <person name="Rodrigues-Pousada C."/>
        </authorList>
    </citation>
    <scope>NUCLEOTIDE SEQUENCE [LARGE SCALE GENOMIC DNA]</scope>
    <source>
        <strain evidence="3">ATCC 19364 / DSM 1382 / NCIMB 9332 / VKM B-1759</strain>
    </source>
</reference>